<dbReference type="AlphaFoldDB" id="A0A0B4I0W9"/>
<dbReference type="HOGENOM" id="CLU_2688324_0_0_1"/>
<evidence type="ECO:0008006" key="4">
    <source>
        <dbReference type="Google" id="ProtNLM"/>
    </source>
</evidence>
<proteinExistence type="predicted"/>
<accession>A0A0B4I0W9</accession>
<dbReference type="Proteomes" id="UP000031192">
    <property type="component" value="Unassembled WGS sequence"/>
</dbReference>
<comment type="caution">
    <text evidence="2">The sequence shown here is derived from an EMBL/GenBank/DDBJ whole genome shotgun (WGS) entry which is preliminary data.</text>
</comment>
<keyword evidence="1" id="KW-0732">Signal</keyword>
<protein>
    <recommendedName>
        <fullName evidence="4">Chitinase</fullName>
    </recommendedName>
</protein>
<feature type="signal peptide" evidence="1">
    <location>
        <begin position="1"/>
        <end position="16"/>
    </location>
</feature>
<evidence type="ECO:0000313" key="2">
    <source>
        <dbReference type="EMBL" id="KID85904.1"/>
    </source>
</evidence>
<dbReference type="EMBL" id="AZNH01000026">
    <property type="protein sequence ID" value="KID85904.1"/>
    <property type="molecule type" value="Genomic_DNA"/>
</dbReference>
<evidence type="ECO:0000313" key="3">
    <source>
        <dbReference type="Proteomes" id="UP000031192"/>
    </source>
</evidence>
<keyword evidence="3" id="KW-1185">Reference proteome</keyword>
<reference evidence="2 3" key="1">
    <citation type="journal article" date="2014" name="Proc. Natl. Acad. Sci. U.S.A.">
        <title>Trajectory and genomic determinants of fungal-pathogen speciation and host adaptation.</title>
        <authorList>
            <person name="Hu X."/>
            <person name="Xiao G."/>
            <person name="Zheng P."/>
            <person name="Shang Y."/>
            <person name="Su Y."/>
            <person name="Zhang X."/>
            <person name="Liu X."/>
            <person name="Zhan S."/>
            <person name="St Leger R.J."/>
            <person name="Wang C."/>
        </authorList>
    </citation>
    <scope>NUCLEOTIDE SEQUENCE [LARGE SCALE GENOMIC DNA]</scope>
    <source>
        <strain evidence="2 3">ARSEF 977</strain>
    </source>
</reference>
<gene>
    <name evidence="2" type="ORF">MGU_07013</name>
</gene>
<organism evidence="2 3">
    <name type="scientific">Metarhizium guizhouense (strain ARSEF 977)</name>
    <dbReference type="NCBI Taxonomy" id="1276136"/>
    <lineage>
        <taxon>Eukaryota</taxon>
        <taxon>Fungi</taxon>
        <taxon>Dikarya</taxon>
        <taxon>Ascomycota</taxon>
        <taxon>Pezizomycotina</taxon>
        <taxon>Sordariomycetes</taxon>
        <taxon>Hypocreomycetidae</taxon>
        <taxon>Hypocreales</taxon>
        <taxon>Clavicipitaceae</taxon>
        <taxon>Metarhizium</taxon>
    </lineage>
</organism>
<name>A0A0B4I0W9_METGA</name>
<feature type="chain" id="PRO_5002093268" description="Chitinase" evidence="1">
    <location>
        <begin position="17"/>
        <end position="74"/>
    </location>
</feature>
<evidence type="ECO:0000256" key="1">
    <source>
        <dbReference type="SAM" id="SignalP"/>
    </source>
</evidence>
<sequence length="74" mass="7936">MKSMVVLASAAASVDALTPAADEPAAEPKLLLIPWEYGGHFCGSSPDDPVFTFSEKHCGTDERLTAKDVRACRR</sequence>